<keyword evidence="14" id="KW-1185">Reference proteome</keyword>
<organism evidence="13 14">
    <name type="scientific">Steroidobacter agaridevorans</name>
    <dbReference type="NCBI Taxonomy" id="2695856"/>
    <lineage>
        <taxon>Bacteria</taxon>
        <taxon>Pseudomonadati</taxon>
        <taxon>Pseudomonadota</taxon>
        <taxon>Gammaproteobacteria</taxon>
        <taxon>Steroidobacterales</taxon>
        <taxon>Steroidobacteraceae</taxon>
        <taxon>Steroidobacter</taxon>
    </lineage>
</organism>
<evidence type="ECO:0000256" key="7">
    <source>
        <dbReference type="ARBA" id="ARBA00023027"/>
    </source>
</evidence>
<evidence type="ECO:0000256" key="5">
    <source>
        <dbReference type="ARBA" id="ARBA00021582"/>
    </source>
</evidence>
<proteinExistence type="inferred from homology"/>
<dbReference type="InterPro" id="IPR006140">
    <property type="entry name" value="D-isomer_DH_NAD-bd"/>
</dbReference>
<dbReference type="GO" id="GO:0004617">
    <property type="term" value="F:phosphoglycerate dehydrogenase activity"/>
    <property type="evidence" value="ECO:0007669"/>
    <property type="project" value="UniProtKB-EC"/>
</dbReference>
<dbReference type="InterPro" id="IPR002912">
    <property type="entry name" value="ACT_dom"/>
</dbReference>
<evidence type="ECO:0000256" key="1">
    <source>
        <dbReference type="ARBA" id="ARBA00003800"/>
    </source>
</evidence>
<dbReference type="Pfam" id="PF00389">
    <property type="entry name" value="2-Hacid_dh"/>
    <property type="match status" value="1"/>
</dbReference>
<dbReference type="CDD" id="cd04901">
    <property type="entry name" value="ACT_3PGDH"/>
    <property type="match status" value="1"/>
</dbReference>
<dbReference type="PANTHER" id="PTHR42938">
    <property type="entry name" value="FORMATE DEHYDROGENASE 1"/>
    <property type="match status" value="1"/>
</dbReference>
<dbReference type="InterPro" id="IPR006139">
    <property type="entry name" value="D-isomer_2_OHA_DH_cat_dom"/>
</dbReference>
<evidence type="ECO:0000256" key="8">
    <source>
        <dbReference type="ARBA" id="ARBA00030455"/>
    </source>
</evidence>
<comment type="pathway">
    <text evidence="2">Amino-acid biosynthesis; L-serine biosynthesis; L-serine from 3-phospho-D-glycerate: step 1/3.</text>
</comment>
<dbReference type="Gene3D" id="3.30.70.260">
    <property type="match status" value="1"/>
</dbReference>
<sequence length="388" mass="41503">MFRVLTLNNISVRGLERLPRDRYEVASALSDPHAVLVRSADMHSIDIPASVIGVGRAGAGTNNIPVSRLSARGVPVFNAPGANANAVKELVITGMFLAARNVCQAWDYARNLKGSDEELDVAVEQGKKKFVGYELPSRTLGVIGLGAVGVEVANAAHLLGMRVLGFDPQITVQRAWQLSSGVQQALSLDDLFSRCDMVTVHVPLMEATRGFVNAARLRLLKDNGVVLNFSRAAIVDEKAVVDALDSGKLGAYICDFPTNAVKHHPKVVALPHLGASTGEAEENCAIMVADTLKDFLENGNIRHSVNFPEAVLPRTVNSTRLSIANENVPNMVGQISTALANAKLNIADLLNKSRGELAYTLIDVDGQVPAGVLDQLRKIDGVLNVRAL</sequence>
<keyword evidence="6 11" id="KW-0560">Oxidoreductase</keyword>
<evidence type="ECO:0000256" key="3">
    <source>
        <dbReference type="ARBA" id="ARBA00013001"/>
    </source>
</evidence>
<dbReference type="InterPro" id="IPR029752">
    <property type="entry name" value="D-isomer_DH_CS1"/>
</dbReference>
<dbReference type="GO" id="GO:0051287">
    <property type="term" value="F:NAD binding"/>
    <property type="evidence" value="ECO:0007669"/>
    <property type="project" value="InterPro"/>
</dbReference>
<dbReference type="RefSeq" id="WP_161815903.1">
    <property type="nucleotide sequence ID" value="NZ_BLJN01000008.1"/>
</dbReference>
<evidence type="ECO:0000256" key="10">
    <source>
        <dbReference type="ARBA" id="ARBA00048731"/>
    </source>
</evidence>
<dbReference type="Pfam" id="PF02826">
    <property type="entry name" value="2-Hacid_dh_C"/>
    <property type="match status" value="1"/>
</dbReference>
<feature type="domain" description="ACT" evidence="12">
    <location>
        <begin position="320"/>
        <end position="388"/>
    </location>
</feature>
<dbReference type="Gene3D" id="3.40.50.720">
    <property type="entry name" value="NAD(P)-binding Rossmann-like Domain"/>
    <property type="match status" value="2"/>
</dbReference>
<comment type="similarity">
    <text evidence="11">Belongs to the D-isomer specific 2-hydroxyacid dehydrogenase family.</text>
</comment>
<evidence type="ECO:0000313" key="14">
    <source>
        <dbReference type="Proteomes" id="UP000445000"/>
    </source>
</evidence>
<comment type="caution">
    <text evidence="13">The sequence shown here is derived from an EMBL/GenBank/DDBJ whole genome shotgun (WGS) entry which is preliminary data.</text>
</comment>
<dbReference type="CDD" id="cd12174">
    <property type="entry name" value="PGDH_like_3"/>
    <property type="match status" value="1"/>
</dbReference>
<evidence type="ECO:0000256" key="9">
    <source>
        <dbReference type="ARBA" id="ARBA00048126"/>
    </source>
</evidence>
<evidence type="ECO:0000256" key="6">
    <source>
        <dbReference type="ARBA" id="ARBA00023002"/>
    </source>
</evidence>
<comment type="catalytic activity">
    <reaction evidence="10">
        <text>(2R)-3-phosphoglycerate + NAD(+) = 3-phosphooxypyruvate + NADH + H(+)</text>
        <dbReference type="Rhea" id="RHEA:12641"/>
        <dbReference type="ChEBI" id="CHEBI:15378"/>
        <dbReference type="ChEBI" id="CHEBI:18110"/>
        <dbReference type="ChEBI" id="CHEBI:57540"/>
        <dbReference type="ChEBI" id="CHEBI:57945"/>
        <dbReference type="ChEBI" id="CHEBI:58272"/>
        <dbReference type="EC" id="1.1.1.95"/>
    </reaction>
</comment>
<dbReference type="SUPFAM" id="SSF52283">
    <property type="entry name" value="Formate/glycerate dehydrogenase catalytic domain-like"/>
    <property type="match status" value="1"/>
</dbReference>
<evidence type="ECO:0000256" key="11">
    <source>
        <dbReference type="RuleBase" id="RU003719"/>
    </source>
</evidence>
<reference evidence="14" key="1">
    <citation type="submission" date="2020-01" db="EMBL/GenBank/DDBJ databases">
        <title>'Steroidobacter agaridevorans' sp. nov., agar-degrading bacteria isolated from rhizosphere soils.</title>
        <authorList>
            <person name="Ikenaga M."/>
            <person name="Kataoka M."/>
            <person name="Murouchi A."/>
            <person name="Katsuragi S."/>
            <person name="Sakai M."/>
        </authorList>
    </citation>
    <scope>NUCLEOTIDE SEQUENCE [LARGE SCALE GENOMIC DNA]</scope>
    <source>
        <strain evidence="14">YU21-B</strain>
    </source>
</reference>
<evidence type="ECO:0000256" key="4">
    <source>
        <dbReference type="ARBA" id="ARBA00013143"/>
    </source>
</evidence>
<dbReference type="Proteomes" id="UP000445000">
    <property type="component" value="Unassembled WGS sequence"/>
</dbReference>
<dbReference type="PROSITE" id="PS51671">
    <property type="entry name" value="ACT"/>
    <property type="match status" value="1"/>
</dbReference>
<dbReference type="AlphaFoldDB" id="A0A829YLY2"/>
<dbReference type="EMBL" id="BLJN01000008">
    <property type="protein sequence ID" value="GFE84315.1"/>
    <property type="molecule type" value="Genomic_DNA"/>
</dbReference>
<dbReference type="SUPFAM" id="SSF55021">
    <property type="entry name" value="ACT-like"/>
    <property type="match status" value="1"/>
</dbReference>
<gene>
    <name evidence="13" type="ORF">GCM10011487_63150</name>
</gene>
<dbReference type="SUPFAM" id="SSF51735">
    <property type="entry name" value="NAD(P)-binding Rossmann-fold domains"/>
    <property type="match status" value="1"/>
</dbReference>
<dbReference type="UniPathway" id="UPA00135">
    <property type="reaction ID" value="UER00196"/>
</dbReference>
<dbReference type="EC" id="1.1.1.95" evidence="4"/>
<evidence type="ECO:0000256" key="2">
    <source>
        <dbReference type="ARBA" id="ARBA00005216"/>
    </source>
</evidence>
<keyword evidence="7" id="KW-0520">NAD</keyword>
<dbReference type="EC" id="1.1.1.399" evidence="3"/>
<comment type="function">
    <text evidence="1">Catalyzes the reversible oxidation of 3-phospho-D-glycerate to 3-phosphonooxypyruvate, the first step of the phosphorylated L-serine biosynthesis pathway. Also catalyzes the reversible oxidation of 2-hydroxyglutarate to 2-oxoglutarate.</text>
</comment>
<accession>A0A829YLY2</accession>
<dbReference type="PANTHER" id="PTHR42938:SF47">
    <property type="entry name" value="HYDROXYPYRUVATE REDUCTASE"/>
    <property type="match status" value="1"/>
</dbReference>
<name>A0A829YLY2_9GAMM</name>
<dbReference type="InterPro" id="IPR036291">
    <property type="entry name" value="NAD(P)-bd_dom_sf"/>
</dbReference>
<dbReference type="InterPro" id="IPR045865">
    <property type="entry name" value="ACT-like_dom_sf"/>
</dbReference>
<evidence type="ECO:0000313" key="13">
    <source>
        <dbReference type="EMBL" id="GFE84315.1"/>
    </source>
</evidence>
<protein>
    <recommendedName>
        <fullName evidence="5">D-3-phosphoglycerate dehydrogenase</fullName>
        <ecNumber evidence="3">1.1.1.399</ecNumber>
        <ecNumber evidence="4">1.1.1.95</ecNumber>
    </recommendedName>
    <alternativeName>
        <fullName evidence="8">2-oxoglutarate reductase</fullName>
    </alternativeName>
</protein>
<evidence type="ECO:0000259" key="12">
    <source>
        <dbReference type="PROSITE" id="PS51671"/>
    </source>
</evidence>
<dbReference type="PROSITE" id="PS00065">
    <property type="entry name" value="D_2_HYDROXYACID_DH_1"/>
    <property type="match status" value="1"/>
</dbReference>
<comment type="catalytic activity">
    <reaction evidence="9">
        <text>(R)-2-hydroxyglutarate + NAD(+) = 2-oxoglutarate + NADH + H(+)</text>
        <dbReference type="Rhea" id="RHEA:49612"/>
        <dbReference type="ChEBI" id="CHEBI:15378"/>
        <dbReference type="ChEBI" id="CHEBI:15801"/>
        <dbReference type="ChEBI" id="CHEBI:16810"/>
        <dbReference type="ChEBI" id="CHEBI:57540"/>
        <dbReference type="ChEBI" id="CHEBI:57945"/>
        <dbReference type="EC" id="1.1.1.399"/>
    </reaction>
</comment>